<dbReference type="AlphaFoldDB" id="A0A9W8CUZ4"/>
<name>A0A9W8CUZ4_9FUNG</name>
<comment type="caution">
    <text evidence="1">The sequence shown here is derived from an EMBL/GenBank/DDBJ whole genome shotgun (WGS) entry which is preliminary data.</text>
</comment>
<dbReference type="Proteomes" id="UP001149813">
    <property type="component" value="Unassembled WGS sequence"/>
</dbReference>
<reference evidence="1" key="1">
    <citation type="submission" date="2022-07" db="EMBL/GenBank/DDBJ databases">
        <title>Phylogenomic reconstructions and comparative analyses of Kickxellomycotina fungi.</title>
        <authorList>
            <person name="Reynolds N.K."/>
            <person name="Stajich J.E."/>
            <person name="Barry K."/>
            <person name="Grigoriev I.V."/>
            <person name="Crous P."/>
            <person name="Smith M.E."/>
        </authorList>
    </citation>
    <scope>NUCLEOTIDE SEQUENCE</scope>
    <source>
        <strain evidence="1">NBRC 32514</strain>
    </source>
</reference>
<accession>A0A9W8CUZ4</accession>
<evidence type="ECO:0000313" key="1">
    <source>
        <dbReference type="EMBL" id="KAJ1724708.1"/>
    </source>
</evidence>
<proteinExistence type="predicted"/>
<dbReference type="EMBL" id="JANBOJ010000023">
    <property type="protein sequence ID" value="KAJ1724708.1"/>
    <property type="molecule type" value="Genomic_DNA"/>
</dbReference>
<dbReference type="OrthoDB" id="5530863at2759"/>
<evidence type="ECO:0000313" key="2">
    <source>
        <dbReference type="Proteomes" id="UP001149813"/>
    </source>
</evidence>
<sequence length="529" mass="59384">MDLFPETIIKGIMRHCIGPKVQDLYMWKPKLFWLKITRRWTQIGRRYVYSEAFLECYVASSRALNNMHMRALDGAPIDRKWVSNIDLIASSGFTDLVCKLGLKLATAMAPADFYRTVADILTQHASEWSGVGHVAIEMTRQFDQEVESDGATDVCRRFAQIVGGVQRVEAGCDSRAHTRMVCRLIEMYVGQLSSLKLLDPVWFDIPSFEPTLRTLTLTLSSPEVQRVPRVFAASLEHLTVHCLPRHFSWSHFTQSNSDDSDTVCFEQLVELRLNFAQDPEGSRALDMCQEVELSFPKLKQLVVSGSIVDSCNTLLARTYTAPIEHVVFGGSVGGVAMLAHASFDTIDKLLVEVIAVGESDVDAFYDATNRLYGEIAIGNDAALSIGPMLYALEVQRLAWPRLTRLVLQHPVEFYDVVDLIEALPALKSLELVQMRLDRLEDDDEVVRFGERLEEDTAPFGAPITVLHIDEVAGECPFNVAAGAVQFLMIRMPRLKQLVVDEYLDEYLEMFADEYGDEIPHLADISILGA</sequence>
<gene>
    <name evidence="1" type="ORF">LPJ53_001069</name>
</gene>
<organism evidence="1 2">
    <name type="scientific">Coemansia erecta</name>
    <dbReference type="NCBI Taxonomy" id="147472"/>
    <lineage>
        <taxon>Eukaryota</taxon>
        <taxon>Fungi</taxon>
        <taxon>Fungi incertae sedis</taxon>
        <taxon>Zoopagomycota</taxon>
        <taxon>Kickxellomycotina</taxon>
        <taxon>Kickxellomycetes</taxon>
        <taxon>Kickxellales</taxon>
        <taxon>Kickxellaceae</taxon>
        <taxon>Coemansia</taxon>
    </lineage>
</organism>
<protein>
    <submittedName>
        <fullName evidence="1">Uncharacterized protein</fullName>
    </submittedName>
</protein>
<keyword evidence="2" id="KW-1185">Reference proteome</keyword>